<evidence type="ECO:0008006" key="4">
    <source>
        <dbReference type="Google" id="ProtNLM"/>
    </source>
</evidence>
<keyword evidence="1" id="KW-0175">Coiled coil</keyword>
<dbReference type="OrthoDB" id="2944078at2"/>
<dbReference type="Proteomes" id="UP000297776">
    <property type="component" value="Unassembled WGS sequence"/>
</dbReference>
<dbReference type="AlphaFoldDB" id="A0A4Y8LDN3"/>
<name>A0A4Y8LDN3_9BACL</name>
<comment type="caution">
    <text evidence="2">The sequence shown here is derived from an EMBL/GenBank/DDBJ whole genome shotgun (WGS) entry which is preliminary data.</text>
</comment>
<evidence type="ECO:0000313" key="3">
    <source>
        <dbReference type="Proteomes" id="UP000297776"/>
    </source>
</evidence>
<protein>
    <recommendedName>
        <fullName evidence="4">HNH endonuclease</fullName>
    </recommendedName>
</protein>
<dbReference type="EMBL" id="SORX01000009">
    <property type="protein sequence ID" value="TFD99602.1"/>
    <property type="molecule type" value="Genomic_DNA"/>
</dbReference>
<organism evidence="2 3">
    <name type="scientific">Jeotgalibacillus salarius</name>
    <dbReference type="NCBI Taxonomy" id="546023"/>
    <lineage>
        <taxon>Bacteria</taxon>
        <taxon>Bacillati</taxon>
        <taxon>Bacillota</taxon>
        <taxon>Bacilli</taxon>
        <taxon>Bacillales</taxon>
        <taxon>Caryophanaceae</taxon>
        <taxon>Jeotgalibacillus</taxon>
    </lineage>
</organism>
<reference evidence="2 3" key="1">
    <citation type="submission" date="2019-03" db="EMBL/GenBank/DDBJ databases">
        <authorList>
            <person name="Yang Y."/>
        </authorList>
    </citation>
    <scope>NUCLEOTIDE SEQUENCE [LARGE SCALE GENOMIC DNA]</scope>
    <source>
        <strain evidence="2 3">ASL-1</strain>
    </source>
</reference>
<gene>
    <name evidence="2" type="ORF">E2626_13890</name>
</gene>
<proteinExistence type="predicted"/>
<feature type="coiled-coil region" evidence="1">
    <location>
        <begin position="55"/>
        <end position="115"/>
    </location>
</feature>
<accession>A0A4Y8LDN3</accession>
<keyword evidence="3" id="KW-1185">Reference proteome</keyword>
<sequence>MAMRKRIELINIDGACHKECTKCGSIKKLEEYSNDKKGKLGKQSACKVCRAKDNKEYLKNNAEKVAATKKRYREENKEAFKERDCRYREANKDRIREYMRQYQQLNAEAIRERKSRWHFENKDDQNGKARHYYSKHAGKIRERNKQYYLENIDVIKERNKKYIVKNTQVIAERKRLYAKKNTEAIAAYKKKWQEDNGQRIREQRKQFRQENADKIKESKRKYYKENPHIKVASGQRRRARLKKLPSDLATAQAFEILNLFNGCAISNLDEGTHLDHFICLDTGHGGTTLNNMLPMASSLNISKNHYNPFEWVQNKDVAAQLDIKKWHTALKYLAELNEMTVKEYRDYVNYCYTHPRDLSEESYKEDEDRVT</sequence>
<dbReference type="RefSeq" id="WP_134382390.1">
    <property type="nucleotide sequence ID" value="NZ_SORX01000009.1"/>
</dbReference>
<evidence type="ECO:0000313" key="2">
    <source>
        <dbReference type="EMBL" id="TFD99602.1"/>
    </source>
</evidence>
<evidence type="ECO:0000256" key="1">
    <source>
        <dbReference type="SAM" id="Coils"/>
    </source>
</evidence>